<evidence type="ECO:0000313" key="2">
    <source>
        <dbReference type="Proteomes" id="UP000034292"/>
    </source>
</evidence>
<organism evidence="1 2">
    <name type="scientific">Candidatus Curtissbacteria bacterium GW2011_GWA1_40_9</name>
    <dbReference type="NCBI Taxonomy" id="1618408"/>
    <lineage>
        <taxon>Bacteria</taxon>
        <taxon>Candidatus Curtissiibacteriota</taxon>
    </lineage>
</organism>
<protein>
    <submittedName>
        <fullName evidence="1">Uncharacterized protein</fullName>
    </submittedName>
</protein>
<dbReference type="AlphaFoldDB" id="A0A0G0TMX6"/>
<gene>
    <name evidence="1" type="ORF">UU23_C0001G0112</name>
</gene>
<reference evidence="1 2" key="1">
    <citation type="journal article" date="2015" name="Nature">
        <title>rRNA introns, odd ribosomes, and small enigmatic genomes across a large radiation of phyla.</title>
        <authorList>
            <person name="Brown C.T."/>
            <person name="Hug L.A."/>
            <person name="Thomas B.C."/>
            <person name="Sharon I."/>
            <person name="Castelle C.J."/>
            <person name="Singh A."/>
            <person name="Wilkins M.J."/>
            <person name="Williams K.H."/>
            <person name="Banfield J.F."/>
        </authorList>
    </citation>
    <scope>NUCLEOTIDE SEQUENCE [LARGE SCALE GENOMIC DNA]</scope>
</reference>
<evidence type="ECO:0000313" key="1">
    <source>
        <dbReference type="EMBL" id="KKR78348.1"/>
    </source>
</evidence>
<name>A0A0G0TMX6_9BACT</name>
<dbReference type="STRING" id="1618408.UU23_C0001G0112"/>
<dbReference type="Proteomes" id="UP000034292">
    <property type="component" value="Unassembled WGS sequence"/>
</dbReference>
<proteinExistence type="predicted"/>
<comment type="caution">
    <text evidence="1">The sequence shown here is derived from an EMBL/GenBank/DDBJ whole genome shotgun (WGS) entry which is preliminary data.</text>
</comment>
<sequence>MRDTARVQKLITFSPQLYQVVLTKARQLGLSFGEYMRHLAVIDVKEEIERLPMVDEASDKRIGQSLKDLEEGRYTEVDPSDDKALNKILGIQ</sequence>
<dbReference type="EMBL" id="LBZV01000001">
    <property type="protein sequence ID" value="KKR78348.1"/>
    <property type="molecule type" value="Genomic_DNA"/>
</dbReference>
<accession>A0A0G0TMX6</accession>